<dbReference type="PANTHER" id="PTHR43861">
    <property type="entry name" value="TRANS-ACONITATE 2-METHYLTRANSFERASE-RELATED"/>
    <property type="match status" value="1"/>
</dbReference>
<dbReference type="Gene3D" id="1.10.150.290">
    <property type="entry name" value="S-adenosyl-L-methionine-dependent methyltransferases"/>
    <property type="match status" value="1"/>
</dbReference>
<dbReference type="CDD" id="cd02440">
    <property type="entry name" value="AdoMet_MTases"/>
    <property type="match status" value="1"/>
</dbReference>
<dbReference type="NCBIfam" id="NF010703">
    <property type="entry name" value="PRK14103.1"/>
    <property type="match status" value="1"/>
</dbReference>
<evidence type="ECO:0000313" key="2">
    <source>
        <dbReference type="Proteomes" id="UP000321685"/>
    </source>
</evidence>
<sequence length="255" mass="27809">MTGTTGTTWDPALYLQFDDARSRPFLGLVARIGAAAPRRVVDLGCGPGHLTETLSRRWPDAAVEALDSSPDMVEAARSRGIDATLAPVETWTPGPDVDVVVTNAVLQWVPTHTDLLARWIDALPAGAWFAMQVPGNFGAPSHALARELAARRGLTLRDELAVAEPADYASILGGAKVDVDVWETTYLQRLTGDDPVLTWISATTLRPVRDALDPPDYDDFRAELAPLLREAYPMRADGTTWLPFRRIFAVAHKES</sequence>
<protein>
    <submittedName>
        <fullName evidence="1">Trans-aconitate 2-methyltransferase</fullName>
    </submittedName>
</protein>
<reference evidence="1 2" key="1">
    <citation type="submission" date="2019-07" db="EMBL/GenBank/DDBJ databases">
        <title>Whole genome shotgun sequence of Pseudonocardia sulfidoxydans NBRC 16205.</title>
        <authorList>
            <person name="Hosoyama A."/>
            <person name="Uohara A."/>
            <person name="Ohji S."/>
            <person name="Ichikawa N."/>
        </authorList>
    </citation>
    <scope>NUCLEOTIDE SEQUENCE [LARGE SCALE GENOMIC DNA]</scope>
    <source>
        <strain evidence="1 2">NBRC 16205</strain>
    </source>
</reference>
<dbReference type="PANTHER" id="PTHR43861:SF1">
    <property type="entry name" value="TRANS-ACONITATE 2-METHYLTRANSFERASE"/>
    <property type="match status" value="1"/>
</dbReference>
<dbReference type="InterPro" id="IPR023149">
    <property type="entry name" value="Trans_acon_MeTrfase_C"/>
</dbReference>
<dbReference type="SUPFAM" id="SSF53335">
    <property type="entry name" value="S-adenosyl-L-methionine-dependent methyltransferases"/>
    <property type="match status" value="1"/>
</dbReference>
<dbReference type="RefSeq" id="WP_147109702.1">
    <property type="nucleotide sequence ID" value="NZ_BJVJ01000037.1"/>
</dbReference>
<dbReference type="InterPro" id="IPR029063">
    <property type="entry name" value="SAM-dependent_MTases_sf"/>
</dbReference>
<dbReference type="Pfam" id="PF13489">
    <property type="entry name" value="Methyltransf_23"/>
    <property type="match status" value="1"/>
</dbReference>
<dbReference type="EMBL" id="BJVJ01000037">
    <property type="protein sequence ID" value="GEL24612.1"/>
    <property type="molecule type" value="Genomic_DNA"/>
</dbReference>
<keyword evidence="1" id="KW-0489">Methyltransferase</keyword>
<keyword evidence="2" id="KW-1185">Reference proteome</keyword>
<evidence type="ECO:0000313" key="1">
    <source>
        <dbReference type="EMBL" id="GEL24612.1"/>
    </source>
</evidence>
<dbReference type="Gene3D" id="3.40.50.150">
    <property type="entry name" value="Vaccinia Virus protein VP39"/>
    <property type="match status" value="1"/>
</dbReference>
<dbReference type="GO" id="GO:0032259">
    <property type="term" value="P:methylation"/>
    <property type="evidence" value="ECO:0007669"/>
    <property type="project" value="UniProtKB-KW"/>
</dbReference>
<comment type="caution">
    <text evidence="1">The sequence shown here is derived from an EMBL/GenBank/DDBJ whole genome shotgun (WGS) entry which is preliminary data.</text>
</comment>
<dbReference type="AlphaFoldDB" id="A0A511DIH0"/>
<proteinExistence type="predicted"/>
<accession>A0A511DIH0</accession>
<dbReference type="Proteomes" id="UP000321685">
    <property type="component" value="Unassembled WGS sequence"/>
</dbReference>
<dbReference type="GO" id="GO:0030798">
    <property type="term" value="F:trans-aconitate 2-methyltransferase activity"/>
    <property type="evidence" value="ECO:0007669"/>
    <property type="project" value="InterPro"/>
</dbReference>
<organism evidence="1 2">
    <name type="scientific">Pseudonocardia sulfidoxydans NBRC 16205</name>
    <dbReference type="NCBI Taxonomy" id="1223511"/>
    <lineage>
        <taxon>Bacteria</taxon>
        <taxon>Bacillati</taxon>
        <taxon>Actinomycetota</taxon>
        <taxon>Actinomycetes</taxon>
        <taxon>Pseudonocardiales</taxon>
        <taxon>Pseudonocardiaceae</taxon>
        <taxon>Pseudonocardia</taxon>
    </lineage>
</organism>
<dbReference type="OrthoDB" id="9795085at2"/>
<gene>
    <name evidence="1" type="primary">tam</name>
    <name evidence="1" type="ORF">PSU4_35660</name>
</gene>
<name>A0A511DIH0_9PSEU</name>
<keyword evidence="1" id="KW-0808">Transferase</keyword>